<evidence type="ECO:0000313" key="3">
    <source>
        <dbReference type="EMBL" id="MBM7613541.1"/>
    </source>
</evidence>
<protein>
    <submittedName>
        <fullName evidence="3">Transcriptional regulator with XRE-family HTH domain</fullName>
    </submittedName>
</protein>
<sequence length="110" mass="13054">MEMKTAEKTEVKVDTKTETPSERARRVLGKGIRKKRFRRLKNWEVKNRYMLGLMFADDIKVSDLAERIGVSPRTVQAWIYEGRLPKDDNIEKVCEVLRCPEDILFREIRQ</sequence>
<dbReference type="SMART" id="SM00530">
    <property type="entry name" value="HTH_XRE"/>
    <property type="match status" value="1"/>
</dbReference>
<dbReference type="Gene3D" id="1.10.260.40">
    <property type="entry name" value="lambda repressor-like DNA-binding domains"/>
    <property type="match status" value="1"/>
</dbReference>
<evidence type="ECO:0000259" key="2">
    <source>
        <dbReference type="PROSITE" id="PS50943"/>
    </source>
</evidence>
<proteinExistence type="predicted"/>
<feature type="domain" description="HTH cro/C1-type" evidence="2">
    <location>
        <begin position="62"/>
        <end position="104"/>
    </location>
</feature>
<comment type="caution">
    <text evidence="3">The sequence shown here is derived from an EMBL/GenBank/DDBJ whole genome shotgun (WGS) entry which is preliminary data.</text>
</comment>
<dbReference type="RefSeq" id="WP_204399834.1">
    <property type="nucleotide sequence ID" value="NZ_JAFBEE010000001.1"/>
</dbReference>
<dbReference type="SUPFAM" id="SSF47413">
    <property type="entry name" value="lambda repressor-like DNA-binding domains"/>
    <property type="match status" value="1"/>
</dbReference>
<dbReference type="CDD" id="cd00093">
    <property type="entry name" value="HTH_XRE"/>
    <property type="match status" value="1"/>
</dbReference>
<gene>
    <name evidence="3" type="ORF">JOC73_000049</name>
</gene>
<evidence type="ECO:0000313" key="4">
    <source>
        <dbReference type="Proteomes" id="UP001314796"/>
    </source>
</evidence>
<dbReference type="InterPro" id="IPR001387">
    <property type="entry name" value="Cro/C1-type_HTH"/>
</dbReference>
<organism evidence="3 4">
    <name type="scientific">Alkaliphilus hydrothermalis</name>
    <dbReference type="NCBI Taxonomy" id="1482730"/>
    <lineage>
        <taxon>Bacteria</taxon>
        <taxon>Bacillati</taxon>
        <taxon>Bacillota</taxon>
        <taxon>Clostridia</taxon>
        <taxon>Peptostreptococcales</taxon>
        <taxon>Natronincolaceae</taxon>
        <taxon>Alkaliphilus</taxon>
    </lineage>
</organism>
<accession>A0ABS2NKS4</accession>
<reference evidence="3 4" key="1">
    <citation type="submission" date="2021-01" db="EMBL/GenBank/DDBJ databases">
        <title>Genomic Encyclopedia of Type Strains, Phase IV (KMG-IV): sequencing the most valuable type-strain genomes for metagenomic binning, comparative biology and taxonomic classification.</title>
        <authorList>
            <person name="Goeker M."/>
        </authorList>
    </citation>
    <scope>NUCLEOTIDE SEQUENCE [LARGE SCALE GENOMIC DNA]</scope>
    <source>
        <strain evidence="3 4">DSM 25890</strain>
    </source>
</reference>
<dbReference type="Pfam" id="PF01381">
    <property type="entry name" value="HTH_3"/>
    <property type="match status" value="1"/>
</dbReference>
<evidence type="ECO:0000256" key="1">
    <source>
        <dbReference type="SAM" id="MobiDB-lite"/>
    </source>
</evidence>
<dbReference type="EMBL" id="JAFBEE010000001">
    <property type="protein sequence ID" value="MBM7613541.1"/>
    <property type="molecule type" value="Genomic_DNA"/>
</dbReference>
<keyword evidence="4" id="KW-1185">Reference proteome</keyword>
<dbReference type="Proteomes" id="UP001314796">
    <property type="component" value="Unassembled WGS sequence"/>
</dbReference>
<feature type="region of interest" description="Disordered" evidence="1">
    <location>
        <begin position="1"/>
        <end position="22"/>
    </location>
</feature>
<dbReference type="PROSITE" id="PS50943">
    <property type="entry name" value="HTH_CROC1"/>
    <property type="match status" value="1"/>
</dbReference>
<name>A0ABS2NKS4_9FIRM</name>
<dbReference type="InterPro" id="IPR010982">
    <property type="entry name" value="Lambda_DNA-bd_dom_sf"/>
</dbReference>